<accession>A0A8S0WBT4</accession>
<organism evidence="2 3">
    <name type="scientific">Candidatus Methylobacter favarea</name>
    <dbReference type="NCBI Taxonomy" id="2707345"/>
    <lineage>
        <taxon>Bacteria</taxon>
        <taxon>Pseudomonadati</taxon>
        <taxon>Pseudomonadota</taxon>
        <taxon>Gammaproteobacteria</taxon>
        <taxon>Methylococcales</taxon>
        <taxon>Methylococcaceae</taxon>
        <taxon>Methylobacter</taxon>
    </lineage>
</organism>
<evidence type="ECO:0000313" key="2">
    <source>
        <dbReference type="EMBL" id="CAA9891915.1"/>
    </source>
</evidence>
<evidence type="ECO:0000259" key="1">
    <source>
        <dbReference type="Pfam" id="PF13723"/>
    </source>
</evidence>
<comment type="caution">
    <text evidence="2">The sequence shown here is derived from an EMBL/GenBank/DDBJ whole genome shotgun (WGS) entry which is preliminary data.</text>
</comment>
<sequence>MIADFVISNWNAWAPGFNSPDDPSAWQSRLQTGQGSNPAAPAFVPKMLQRRLSPLAKAVFSAADGCLAAGEKLSAVFSSAHGEICKSLDILKAIQSAEEISPTAFSLSVHNAIAGLFSIAYANQMEITVIAPGFEGIAPAFIEALGLLQEGAAEVLLVLYDEPIADFYPISPFNLNAQTTCALALRLALIGNGLPLQFCRSAQSRDDGEHPIQLLAFLKFLLGEDRSLSLGHHGHSWRWDKL</sequence>
<protein>
    <recommendedName>
        <fullName evidence="1">Beta-ketoacyl synthase-like N-terminal domain-containing protein</fullName>
    </recommendedName>
</protein>
<dbReference type="InterPro" id="IPR014030">
    <property type="entry name" value="Ketoacyl_synth_N"/>
</dbReference>
<name>A0A8S0WBT4_9GAMM</name>
<dbReference type="EMBL" id="CADCXN010000083">
    <property type="protein sequence ID" value="CAA9891915.1"/>
    <property type="molecule type" value="Genomic_DNA"/>
</dbReference>
<gene>
    <name evidence="2" type="ORF">METHB2_520022</name>
</gene>
<dbReference type="Proteomes" id="UP000494216">
    <property type="component" value="Unassembled WGS sequence"/>
</dbReference>
<dbReference type="Pfam" id="PF13723">
    <property type="entry name" value="Ketoacyl-synt_2"/>
    <property type="match status" value="1"/>
</dbReference>
<reference evidence="2 3" key="1">
    <citation type="submission" date="2020-02" db="EMBL/GenBank/DDBJ databases">
        <authorList>
            <person name="Hogendoorn C."/>
        </authorList>
    </citation>
    <scope>NUCLEOTIDE SEQUENCE [LARGE SCALE GENOMIC DNA]</scope>
    <source>
        <strain evidence="2">METHB21</strain>
    </source>
</reference>
<feature type="domain" description="Beta-ketoacyl synthase-like N-terminal" evidence="1">
    <location>
        <begin position="25"/>
        <end position="239"/>
    </location>
</feature>
<dbReference type="RefSeq" id="WP_174626728.1">
    <property type="nucleotide sequence ID" value="NZ_CADCXN010000083.1"/>
</dbReference>
<keyword evidence="3" id="KW-1185">Reference proteome</keyword>
<dbReference type="AlphaFoldDB" id="A0A8S0WBT4"/>
<evidence type="ECO:0000313" key="3">
    <source>
        <dbReference type="Proteomes" id="UP000494216"/>
    </source>
</evidence>
<proteinExistence type="predicted"/>